<dbReference type="Pfam" id="PF13602">
    <property type="entry name" value="ADH_zinc_N_2"/>
    <property type="match status" value="1"/>
</dbReference>
<organism evidence="4 5">
    <name type="scientific">Amycolatopsis endophytica</name>
    <dbReference type="NCBI Taxonomy" id="860233"/>
    <lineage>
        <taxon>Bacteria</taxon>
        <taxon>Bacillati</taxon>
        <taxon>Actinomycetota</taxon>
        <taxon>Actinomycetes</taxon>
        <taxon>Pseudonocardiales</taxon>
        <taxon>Pseudonocardiaceae</taxon>
        <taxon>Amycolatopsis</taxon>
    </lineage>
</organism>
<feature type="domain" description="Enoyl reductase (ER)" evidence="3">
    <location>
        <begin position="14"/>
        <end position="317"/>
    </location>
</feature>
<evidence type="ECO:0000313" key="4">
    <source>
        <dbReference type="EMBL" id="NYI89830.1"/>
    </source>
</evidence>
<dbReference type="Gene3D" id="3.90.180.10">
    <property type="entry name" value="Medium-chain alcohol dehydrogenases, catalytic domain"/>
    <property type="match status" value="1"/>
</dbReference>
<dbReference type="GO" id="GO:0070402">
    <property type="term" value="F:NADPH binding"/>
    <property type="evidence" value="ECO:0007669"/>
    <property type="project" value="TreeGrafter"/>
</dbReference>
<dbReference type="Gene3D" id="3.40.50.720">
    <property type="entry name" value="NAD(P)-binding Rossmann-like Domain"/>
    <property type="match status" value="1"/>
</dbReference>
<keyword evidence="2" id="KW-0560">Oxidoreductase</keyword>
<proteinExistence type="predicted"/>
<dbReference type="InterPro" id="IPR020843">
    <property type="entry name" value="ER"/>
</dbReference>
<dbReference type="InterPro" id="IPR011032">
    <property type="entry name" value="GroES-like_sf"/>
</dbReference>
<dbReference type="PANTHER" id="PTHR48106:SF18">
    <property type="entry name" value="QUINONE OXIDOREDUCTASE PIG3"/>
    <property type="match status" value="1"/>
</dbReference>
<dbReference type="EMBL" id="JACCFK010000001">
    <property type="protein sequence ID" value="NYI89830.1"/>
    <property type="molecule type" value="Genomic_DNA"/>
</dbReference>
<accession>A0A853B4B1</accession>
<evidence type="ECO:0000259" key="3">
    <source>
        <dbReference type="SMART" id="SM00829"/>
    </source>
</evidence>
<evidence type="ECO:0000256" key="1">
    <source>
        <dbReference type="ARBA" id="ARBA00022857"/>
    </source>
</evidence>
<dbReference type="SUPFAM" id="SSF50129">
    <property type="entry name" value="GroES-like"/>
    <property type="match status" value="1"/>
</dbReference>
<comment type="caution">
    <text evidence="4">The sequence shown here is derived from an EMBL/GenBank/DDBJ whole genome shotgun (WGS) entry which is preliminary data.</text>
</comment>
<evidence type="ECO:0000313" key="5">
    <source>
        <dbReference type="Proteomes" id="UP000549616"/>
    </source>
</evidence>
<dbReference type="Pfam" id="PF08240">
    <property type="entry name" value="ADH_N"/>
    <property type="match status" value="1"/>
</dbReference>
<dbReference type="GO" id="GO:0016651">
    <property type="term" value="F:oxidoreductase activity, acting on NAD(P)H"/>
    <property type="evidence" value="ECO:0007669"/>
    <property type="project" value="TreeGrafter"/>
</dbReference>
<dbReference type="InterPro" id="IPR013154">
    <property type="entry name" value="ADH-like_N"/>
</dbReference>
<dbReference type="InterPro" id="IPR036291">
    <property type="entry name" value="NAD(P)-bd_dom_sf"/>
</dbReference>
<keyword evidence="1" id="KW-0521">NADP</keyword>
<dbReference type="Proteomes" id="UP000549616">
    <property type="component" value="Unassembled WGS sequence"/>
</dbReference>
<dbReference type="SMART" id="SM00829">
    <property type="entry name" value="PKS_ER"/>
    <property type="match status" value="1"/>
</dbReference>
<name>A0A853B4B1_9PSEU</name>
<reference evidence="4 5" key="1">
    <citation type="submission" date="2020-07" db="EMBL/GenBank/DDBJ databases">
        <title>Sequencing the genomes of 1000 actinobacteria strains.</title>
        <authorList>
            <person name="Klenk H.-P."/>
        </authorList>
    </citation>
    <scope>NUCLEOTIDE SEQUENCE [LARGE SCALE GENOMIC DNA]</scope>
    <source>
        <strain evidence="4 5">DSM 104006</strain>
    </source>
</reference>
<dbReference type="CDD" id="cd08268">
    <property type="entry name" value="MDR2"/>
    <property type="match status" value="1"/>
</dbReference>
<evidence type="ECO:0000256" key="2">
    <source>
        <dbReference type="ARBA" id="ARBA00023002"/>
    </source>
</evidence>
<protein>
    <submittedName>
        <fullName evidence="4">NADPH:quinone reductase-like Zn-dependent oxidoreductase</fullName>
    </submittedName>
</protein>
<gene>
    <name evidence="4" type="ORF">HNR02_003153</name>
</gene>
<sequence>MSTTMKAVEIRSFGDPDGLAVVDVPVPAPGRGQVLITTEAIGVSGADTLIRSGALAAYGFTEGHIPGGEVAGTVTAVGEDVDSAWVGQRVWASPGTGGGYVEQALAPAGEVLALPAGLSAVDAVALGSSGVVAHFGLSTLESGDAVLVRGASGSIGIMAVQLASRIAGAVAVTTSSAERGDRLRDLGATHVLDRSGEGGGPDGYDLILDVVAGADLPSFLRRLNPNGRLVVVGAVGGQPPADFGTEIMAAFRKSLSFATFSADTVPAAERASVRAAQLTAAANGELRAVVHDVLPLAQAASAHRRMDAGEVFGRIVLTPQPHRARSTAS</sequence>
<dbReference type="SUPFAM" id="SSF51735">
    <property type="entry name" value="NAD(P)-binding Rossmann-fold domains"/>
    <property type="match status" value="1"/>
</dbReference>
<dbReference type="PANTHER" id="PTHR48106">
    <property type="entry name" value="QUINONE OXIDOREDUCTASE PIG3-RELATED"/>
    <property type="match status" value="1"/>
</dbReference>
<dbReference type="AlphaFoldDB" id="A0A853B4B1"/>
<keyword evidence="5" id="KW-1185">Reference proteome</keyword>